<dbReference type="InterPro" id="IPR011711">
    <property type="entry name" value="GntR_C"/>
</dbReference>
<dbReference type="SUPFAM" id="SSF46785">
    <property type="entry name" value="Winged helix' DNA-binding domain"/>
    <property type="match status" value="1"/>
</dbReference>
<dbReference type="OrthoDB" id="9028214at2"/>
<dbReference type="InterPro" id="IPR036388">
    <property type="entry name" value="WH-like_DNA-bd_sf"/>
</dbReference>
<dbReference type="PROSITE" id="PS50949">
    <property type="entry name" value="HTH_GNTR"/>
    <property type="match status" value="1"/>
</dbReference>
<dbReference type="PANTHER" id="PTHR43537:SF44">
    <property type="entry name" value="GNTR FAMILY REGULATORY PROTEIN"/>
    <property type="match status" value="1"/>
</dbReference>
<dbReference type="Proteomes" id="UP000194204">
    <property type="component" value="Unassembled WGS sequence"/>
</dbReference>
<reference evidence="5 6" key="1">
    <citation type="submission" date="2017-01" db="EMBL/GenBank/DDBJ databases">
        <title>Deconstructing symbiosis and pathogenesis requirements using a combined genomic-metabolomic approach.</title>
        <authorList>
            <person name="Tobias N.J."/>
            <person name="Wolff H."/>
            <person name="Djahanschiri B."/>
            <person name="Ebersberger I."/>
            <person name="Bode H.B."/>
        </authorList>
    </citation>
    <scope>NUCLEOTIDE SEQUENCE [LARGE SCALE GENOMIC DNA]</scope>
    <source>
        <strain evidence="5 6">DSM 4764</strain>
    </source>
</reference>
<dbReference type="AlphaFoldDB" id="A0A1Y2S9G4"/>
<protein>
    <submittedName>
        <fullName evidence="5">Pyruvate dehydrogenase complex repressor</fullName>
    </submittedName>
</protein>
<gene>
    <name evidence="5" type="ORF">Xbed_03668</name>
</gene>
<keyword evidence="3" id="KW-0804">Transcription</keyword>
<evidence type="ECO:0000256" key="3">
    <source>
        <dbReference type="ARBA" id="ARBA00023163"/>
    </source>
</evidence>
<proteinExistence type="predicted"/>
<keyword evidence="6" id="KW-1185">Reference proteome</keyword>
<accession>A0A1Y2S9G4</accession>
<comment type="caution">
    <text evidence="5">The sequence shown here is derived from an EMBL/GenBank/DDBJ whole genome shotgun (WGS) entry which is preliminary data.</text>
</comment>
<dbReference type="CDD" id="cd07377">
    <property type="entry name" value="WHTH_GntR"/>
    <property type="match status" value="1"/>
</dbReference>
<dbReference type="SMART" id="SM00895">
    <property type="entry name" value="FCD"/>
    <property type="match status" value="1"/>
</dbReference>
<dbReference type="PANTHER" id="PTHR43537">
    <property type="entry name" value="TRANSCRIPTIONAL REGULATOR, GNTR FAMILY"/>
    <property type="match status" value="1"/>
</dbReference>
<dbReference type="InterPro" id="IPR036390">
    <property type="entry name" value="WH_DNA-bd_sf"/>
</dbReference>
<dbReference type="InterPro" id="IPR008920">
    <property type="entry name" value="TF_FadR/GntR_C"/>
</dbReference>
<dbReference type="STRING" id="40578.Xbed_03668"/>
<dbReference type="Gene3D" id="1.10.10.10">
    <property type="entry name" value="Winged helix-like DNA-binding domain superfamily/Winged helix DNA-binding domain"/>
    <property type="match status" value="1"/>
</dbReference>
<dbReference type="RefSeq" id="WP_086114254.1">
    <property type="nucleotide sequence ID" value="NZ_CAWNHF010000185.1"/>
</dbReference>
<dbReference type="Gene3D" id="1.20.120.530">
    <property type="entry name" value="GntR ligand-binding domain-like"/>
    <property type="match status" value="1"/>
</dbReference>
<dbReference type="EMBL" id="MUBK01000076">
    <property type="protein sequence ID" value="OTA14556.1"/>
    <property type="molecule type" value="Genomic_DNA"/>
</dbReference>
<dbReference type="PRINTS" id="PR00035">
    <property type="entry name" value="HTHGNTR"/>
</dbReference>
<evidence type="ECO:0000256" key="1">
    <source>
        <dbReference type="ARBA" id="ARBA00023015"/>
    </source>
</evidence>
<dbReference type="SMART" id="SM00345">
    <property type="entry name" value="HTH_GNTR"/>
    <property type="match status" value="1"/>
</dbReference>
<dbReference type="SUPFAM" id="SSF48008">
    <property type="entry name" value="GntR ligand-binding domain-like"/>
    <property type="match status" value="1"/>
</dbReference>
<sequence>MQLREQKNVEKKNLSYLLAEQIGQRILSGEYTAGSILPGEMELTKLFDVSRTAVREAIKILIAKGMLLSRPRVGTHIMPISHWNFLDQDLLRWWITPNNIDEIMTHFQQLRLIIEPQACFHAAINASHNQKQTMSSLIKEMHLLTKQFDPKKWIETDQQLHHTIYQSCGNPFIASFANLFQPVYQHYFEKIISDKAFHLKAHSAIVDAIIHGNSQRALEECKRLLITRE</sequence>
<dbReference type="Pfam" id="PF07729">
    <property type="entry name" value="FCD"/>
    <property type="match status" value="1"/>
</dbReference>
<dbReference type="GO" id="GO:0003677">
    <property type="term" value="F:DNA binding"/>
    <property type="evidence" value="ECO:0007669"/>
    <property type="project" value="UniProtKB-KW"/>
</dbReference>
<dbReference type="Pfam" id="PF00392">
    <property type="entry name" value="GntR"/>
    <property type="match status" value="1"/>
</dbReference>
<keyword evidence="5" id="KW-0670">Pyruvate</keyword>
<keyword evidence="2" id="KW-0238">DNA-binding</keyword>
<evidence type="ECO:0000313" key="5">
    <source>
        <dbReference type="EMBL" id="OTA14556.1"/>
    </source>
</evidence>
<name>A0A1Y2S9G4_9GAMM</name>
<dbReference type="InterPro" id="IPR000524">
    <property type="entry name" value="Tscrpt_reg_HTH_GntR"/>
</dbReference>
<dbReference type="GO" id="GO:0003700">
    <property type="term" value="F:DNA-binding transcription factor activity"/>
    <property type="evidence" value="ECO:0007669"/>
    <property type="project" value="InterPro"/>
</dbReference>
<organism evidence="5 6">
    <name type="scientific">Xenorhabdus beddingii</name>
    <dbReference type="NCBI Taxonomy" id="40578"/>
    <lineage>
        <taxon>Bacteria</taxon>
        <taxon>Pseudomonadati</taxon>
        <taxon>Pseudomonadota</taxon>
        <taxon>Gammaproteobacteria</taxon>
        <taxon>Enterobacterales</taxon>
        <taxon>Morganellaceae</taxon>
        <taxon>Xenorhabdus</taxon>
    </lineage>
</organism>
<evidence type="ECO:0000259" key="4">
    <source>
        <dbReference type="PROSITE" id="PS50949"/>
    </source>
</evidence>
<keyword evidence="1" id="KW-0805">Transcription regulation</keyword>
<evidence type="ECO:0000313" key="6">
    <source>
        <dbReference type="Proteomes" id="UP000194204"/>
    </source>
</evidence>
<evidence type="ECO:0000256" key="2">
    <source>
        <dbReference type="ARBA" id="ARBA00023125"/>
    </source>
</evidence>
<feature type="domain" description="HTH gntR-type" evidence="4">
    <location>
        <begin position="12"/>
        <end position="80"/>
    </location>
</feature>